<dbReference type="STRING" id="1123269.NX02_05475"/>
<evidence type="ECO:0000313" key="2">
    <source>
        <dbReference type="EMBL" id="AHE52834.1"/>
    </source>
</evidence>
<feature type="coiled-coil region" evidence="1">
    <location>
        <begin position="289"/>
        <end position="316"/>
    </location>
</feature>
<accession>W0A4E7</accession>
<keyword evidence="1" id="KW-0175">Coiled coil</keyword>
<dbReference type="KEGG" id="ssan:NX02_05475"/>
<dbReference type="OrthoDB" id="9777694at2"/>
<dbReference type="PATRIC" id="fig|1123269.5.peg.1059"/>
<protein>
    <submittedName>
        <fullName evidence="2">Uncharacterized protein</fullName>
    </submittedName>
</protein>
<proteinExistence type="predicted"/>
<sequence length="414" mass="46470">MPRIFSREQFHEMVWSKPMTELAKEFGRSDVALHKVCKKHDVPRPPLGWWAKKAAGKPVAVTPLPPSGKPSKIVIREREPENELVESTRAKARQVGARRTEADTAKPLIERTVAELKKAIPRPNGLVATEGRGVIACQVSPSSIARLGDILGELASAAAAQGFALVAREGSAQFKSDAGCVAFSILEKFKRTKHALTAEERAAKAAWQAQSEAAWKKWNGRGSAFDHWEASSRDEPQFADWDYEHTGLLSVELEVVHLGLTTPRHAFRDGITQRLERMASEIAIGIAVIAAAKTKRQREAEERERHEREARVAREAEARRKHVEGRRSAALAMIAADLEEIERLKRVLPTWAPDRGAEGHPRFATFLEWIVARQSELEQRISPGFLEARFEEDRLFGDDDDHAFCYDAYRDENR</sequence>
<organism evidence="2 3">
    <name type="scientific">Sphingomonas sanxanigenens DSM 19645 = NX02</name>
    <dbReference type="NCBI Taxonomy" id="1123269"/>
    <lineage>
        <taxon>Bacteria</taxon>
        <taxon>Pseudomonadati</taxon>
        <taxon>Pseudomonadota</taxon>
        <taxon>Alphaproteobacteria</taxon>
        <taxon>Sphingomonadales</taxon>
        <taxon>Sphingomonadaceae</taxon>
        <taxon>Sphingomonas</taxon>
    </lineage>
</organism>
<reference evidence="2 3" key="1">
    <citation type="submission" date="2013-07" db="EMBL/GenBank/DDBJ databases">
        <title>Completed genome of Sphingomonas sanxanigenens NX02.</title>
        <authorList>
            <person name="Ma T."/>
            <person name="Huang H."/>
            <person name="Wu M."/>
            <person name="Li X."/>
            <person name="Li G."/>
        </authorList>
    </citation>
    <scope>NUCLEOTIDE SEQUENCE [LARGE SCALE GENOMIC DNA]</scope>
    <source>
        <strain evidence="2 3">NX02</strain>
    </source>
</reference>
<dbReference type="RefSeq" id="WP_025291127.1">
    <property type="nucleotide sequence ID" value="NZ_CP006644.1"/>
</dbReference>
<evidence type="ECO:0000256" key="1">
    <source>
        <dbReference type="SAM" id="Coils"/>
    </source>
</evidence>
<dbReference type="HOGENOM" id="CLU_038913_3_0_5"/>
<dbReference type="EMBL" id="CP006644">
    <property type="protein sequence ID" value="AHE52834.1"/>
    <property type="molecule type" value="Genomic_DNA"/>
</dbReference>
<name>W0A4E7_9SPHN</name>
<dbReference type="eggNOG" id="COG3064">
    <property type="taxonomic scope" value="Bacteria"/>
</dbReference>
<gene>
    <name evidence="2" type="ORF">NX02_05475</name>
</gene>
<dbReference type="AlphaFoldDB" id="W0A4E7"/>
<dbReference type="Proteomes" id="UP000018851">
    <property type="component" value="Chromosome"/>
</dbReference>
<keyword evidence="3" id="KW-1185">Reference proteome</keyword>
<evidence type="ECO:0000313" key="3">
    <source>
        <dbReference type="Proteomes" id="UP000018851"/>
    </source>
</evidence>